<comment type="caution">
    <text evidence="2">The sequence shown here is derived from an EMBL/GenBank/DDBJ whole genome shotgun (WGS) entry which is preliminary data.</text>
</comment>
<dbReference type="InterPro" id="IPR043136">
    <property type="entry name" value="B30.2/SPRY_sf"/>
</dbReference>
<proteinExistence type="predicted"/>
<feature type="coiled-coil region" evidence="1">
    <location>
        <begin position="137"/>
        <end position="263"/>
    </location>
</feature>
<dbReference type="Gene3D" id="2.60.120.920">
    <property type="match status" value="1"/>
</dbReference>
<gene>
    <name evidence="2" type="ORF">MENT_LOCUS42646</name>
</gene>
<protein>
    <submittedName>
        <fullName evidence="2">Uncharacterized protein</fullName>
    </submittedName>
</protein>
<reference evidence="2 3" key="1">
    <citation type="submission" date="2020-08" db="EMBL/GenBank/DDBJ databases">
        <authorList>
            <person name="Koutsovoulos G."/>
            <person name="Danchin GJ E."/>
        </authorList>
    </citation>
    <scope>NUCLEOTIDE SEQUENCE [LARGE SCALE GENOMIC DNA]</scope>
</reference>
<dbReference type="Proteomes" id="UP000580250">
    <property type="component" value="Unassembled WGS sequence"/>
</dbReference>
<accession>A0A6V7WS61</accession>
<sequence>MKTPKQLEEWSFSTTNSDNIKADLNKIGDETLVEEDNFTEKSCLETSSIDGLSTICSSSFCSTQNINGNLKQSLKKLQFKMEKKDLSLEKSIFELQKKIQSKNFDPKNEVVQGITQYFQKLIEEKVKQLEAKNDVSLKQKDKKINCLEDEINKLHNQSDDLIKLQTNFNNLELKFIEEKEKNVNLENKNVFIENELKQVNETIQKINSEHKNNIEEMKNNVQKIINEDIKQLKDENVRKDGKINSLEVEIKTVNELLEKKIVELTVKLNNEIFKCVNFVKIKNKWSEIDSDIKCCDNICINTNNPVGVCVNGFGNIIDDENIKYVKHLHGGYNRVFAIYGKNSFNNPQYWLNYSLYYFEITCKFENGMNNAGKLVYIGLKNCSTKKYIYYSAYDHKIVTEKDQFQLSTPFNNNDIFGCGIAYPSTNMTNKFPYVFFTQNGKQIGKGVLLNEKFGSYKPYIWLICCSVETNFANDLEAKPFNYDISKHSIHKEFY</sequence>
<evidence type="ECO:0000256" key="1">
    <source>
        <dbReference type="SAM" id="Coils"/>
    </source>
</evidence>
<dbReference type="OrthoDB" id="258495at2759"/>
<evidence type="ECO:0000313" key="2">
    <source>
        <dbReference type="EMBL" id="CAD2189899.1"/>
    </source>
</evidence>
<evidence type="ECO:0000313" key="3">
    <source>
        <dbReference type="Proteomes" id="UP000580250"/>
    </source>
</evidence>
<dbReference type="EMBL" id="CAJEWN010000776">
    <property type="protein sequence ID" value="CAD2189899.1"/>
    <property type="molecule type" value="Genomic_DNA"/>
</dbReference>
<organism evidence="2 3">
    <name type="scientific">Meloidogyne enterolobii</name>
    <name type="common">Root-knot nematode worm</name>
    <name type="synonym">Meloidogyne mayaguensis</name>
    <dbReference type="NCBI Taxonomy" id="390850"/>
    <lineage>
        <taxon>Eukaryota</taxon>
        <taxon>Metazoa</taxon>
        <taxon>Ecdysozoa</taxon>
        <taxon>Nematoda</taxon>
        <taxon>Chromadorea</taxon>
        <taxon>Rhabditida</taxon>
        <taxon>Tylenchina</taxon>
        <taxon>Tylenchomorpha</taxon>
        <taxon>Tylenchoidea</taxon>
        <taxon>Meloidogynidae</taxon>
        <taxon>Meloidogyninae</taxon>
        <taxon>Meloidogyne</taxon>
    </lineage>
</organism>
<keyword evidence="1" id="KW-0175">Coiled coil</keyword>
<name>A0A6V7WS61_MELEN</name>
<dbReference type="AlphaFoldDB" id="A0A6V7WS61"/>